<dbReference type="EMBL" id="HBUE01332214">
    <property type="protein sequence ID" value="CAG6593905.1"/>
    <property type="molecule type" value="Transcribed_RNA"/>
</dbReference>
<accession>A0A8D8PAD0</accession>
<sequence length="115" mass="12975">MRCNGQKLHLRNASGPLCRPGHPIAAKVQAGLRKHTGYMLAECSRISPDLFWGHRSRTCHHDNQPNLHGRGNQPSTGGQRQQNLVWNRIKLLGAKRSDQTGPAKHSHRVLEDKHR</sequence>
<dbReference type="EMBL" id="HBUE01225494">
    <property type="protein sequence ID" value="CAG6541819.1"/>
    <property type="molecule type" value="Transcribed_RNA"/>
</dbReference>
<dbReference type="EMBL" id="HBUE01225493">
    <property type="protein sequence ID" value="CAG6541817.1"/>
    <property type="molecule type" value="Transcribed_RNA"/>
</dbReference>
<dbReference type="EMBL" id="HBUE01225495">
    <property type="protein sequence ID" value="CAG6541821.1"/>
    <property type="molecule type" value="Transcribed_RNA"/>
</dbReference>
<evidence type="ECO:0000313" key="2">
    <source>
        <dbReference type="EMBL" id="CAG6593903.1"/>
    </source>
</evidence>
<dbReference type="EMBL" id="HBUE01057451">
    <property type="protein sequence ID" value="CAG6467018.1"/>
    <property type="molecule type" value="Transcribed_RNA"/>
</dbReference>
<dbReference type="EMBL" id="HBUE01332212">
    <property type="protein sequence ID" value="CAG6593901.1"/>
    <property type="molecule type" value="Transcribed_RNA"/>
</dbReference>
<organism evidence="2">
    <name type="scientific">Culex pipiens</name>
    <name type="common">House mosquito</name>
    <dbReference type="NCBI Taxonomy" id="7175"/>
    <lineage>
        <taxon>Eukaryota</taxon>
        <taxon>Metazoa</taxon>
        <taxon>Ecdysozoa</taxon>
        <taxon>Arthropoda</taxon>
        <taxon>Hexapoda</taxon>
        <taxon>Insecta</taxon>
        <taxon>Pterygota</taxon>
        <taxon>Neoptera</taxon>
        <taxon>Endopterygota</taxon>
        <taxon>Diptera</taxon>
        <taxon>Nematocera</taxon>
        <taxon>Culicoidea</taxon>
        <taxon>Culicidae</taxon>
        <taxon>Culicinae</taxon>
        <taxon>Culicini</taxon>
        <taxon>Culex</taxon>
        <taxon>Culex</taxon>
    </lineage>
</organism>
<evidence type="ECO:0000256" key="1">
    <source>
        <dbReference type="SAM" id="MobiDB-lite"/>
    </source>
</evidence>
<dbReference type="EMBL" id="HBUE01332213">
    <property type="protein sequence ID" value="CAG6593903.1"/>
    <property type="molecule type" value="Transcribed_RNA"/>
</dbReference>
<dbReference type="EMBL" id="HBUE01057456">
    <property type="protein sequence ID" value="CAG6467025.1"/>
    <property type="molecule type" value="Transcribed_RNA"/>
</dbReference>
<name>A0A8D8PAD0_CULPI</name>
<feature type="region of interest" description="Disordered" evidence="1">
    <location>
        <begin position="56"/>
        <end position="115"/>
    </location>
</feature>
<reference evidence="2" key="1">
    <citation type="submission" date="2021-05" db="EMBL/GenBank/DDBJ databases">
        <authorList>
            <person name="Alioto T."/>
            <person name="Alioto T."/>
            <person name="Gomez Garrido J."/>
        </authorList>
    </citation>
    <scope>NUCLEOTIDE SEQUENCE</scope>
</reference>
<protein>
    <submittedName>
        <fullName evidence="2">(northern house mosquito) hypothetical protein</fullName>
    </submittedName>
</protein>
<dbReference type="EMBL" id="HBUE01057453">
    <property type="protein sequence ID" value="CAG6467021.1"/>
    <property type="molecule type" value="Transcribed_RNA"/>
</dbReference>
<feature type="compositionally biased region" description="Polar residues" evidence="1">
    <location>
        <begin position="72"/>
        <end position="85"/>
    </location>
</feature>
<dbReference type="AlphaFoldDB" id="A0A8D8PAD0"/>
<proteinExistence type="predicted"/>